<dbReference type="InterPro" id="IPR041688">
    <property type="entry name" value="PRTase_2"/>
</dbReference>
<dbReference type="Pfam" id="PF15609">
    <property type="entry name" value="PRTase_2"/>
    <property type="match status" value="1"/>
</dbReference>
<gene>
    <name evidence="4" type="ORF">G4D64_11145</name>
    <name evidence="3" type="ORF">H1Z61_11755</name>
</gene>
<dbReference type="RefSeq" id="WP_163242430.1">
    <property type="nucleotide sequence ID" value="NZ_CP082780.1"/>
</dbReference>
<keyword evidence="3" id="KW-0808">Transferase</keyword>
<dbReference type="InterPro" id="IPR029057">
    <property type="entry name" value="PRTase-like"/>
</dbReference>
<dbReference type="GO" id="GO:0016757">
    <property type="term" value="F:glycosyltransferase activity"/>
    <property type="evidence" value="ECO:0007669"/>
    <property type="project" value="UniProtKB-KW"/>
</dbReference>
<dbReference type="InterPro" id="IPR011214">
    <property type="entry name" value="UCP020967"/>
</dbReference>
<proteinExistence type="predicted"/>
<dbReference type="EMBL" id="JACEIO010000027">
    <property type="protein sequence ID" value="MBA4537787.1"/>
    <property type="molecule type" value="Genomic_DNA"/>
</dbReference>
<reference evidence="3 6" key="2">
    <citation type="submission" date="2020-07" db="EMBL/GenBank/DDBJ databases">
        <authorList>
            <person name="Feng H."/>
        </authorList>
    </citation>
    <scope>NUCLEOTIDE SEQUENCE [LARGE SCALE GENOMIC DNA]</scope>
    <source>
        <strain evidence="3">S-12</strain>
        <strain evidence="6">s-12</strain>
    </source>
</reference>
<feature type="domain" description="TRSP" evidence="1">
    <location>
        <begin position="312"/>
        <end position="440"/>
    </location>
</feature>
<dbReference type="Proteomes" id="UP000472971">
    <property type="component" value="Unassembled WGS sequence"/>
</dbReference>
<accession>A0A6B3W242</accession>
<comment type="caution">
    <text evidence="4">The sequence shown here is derived from an EMBL/GenBank/DDBJ whole genome shotgun (WGS) entry which is preliminary data.</text>
</comment>
<sequence length="457" mass="52422">MNNTHTSTYLNKKHTYNVIDSLTVKVTVTENPYRLEMNDLFLMAARVNKKRSFLFVSKLLGKHIPIVPQTGLLIGALLAARYAEIVHDSKSNVTHELISYFQKDVKAFKMSPFIELPSAPVIIGFAETATALGYAFFECINDAVFFHTTREKLVDYSPIVTFEEEHSHATSHRCYVNEKMLNNDREVILVDDEITTGKTALNIIRSIQKNYPRRKYTVISILDWRSESDIEAFQKAECELGITIHTVSLLKGTVETNGAVKQTPLLNKNTLHETQSIETIYMDDYFQPPLKVVNNYSINQVGVINETPYLSETGRFALTSDSFEDIDAWIKKIAAFLKKYRSHPKSKTLCLGTNEFMYIPMRVSAEMGEGIFYHSTTRSPIHASSQTGYGANFRLEFPNPEDQSVTNYVYNIEPEKYGELFLFFEREVEETKLTPLLQELKKTRIPHIKIVFFNRKN</sequence>
<dbReference type="Gene3D" id="3.40.50.2020">
    <property type="match status" value="1"/>
</dbReference>
<protein>
    <submittedName>
        <fullName evidence="3">Phosphoribosyltransferase domain-containing protein</fullName>
    </submittedName>
</protein>
<dbReference type="Pfam" id="PF12500">
    <property type="entry name" value="TRSP"/>
    <property type="match status" value="1"/>
</dbReference>
<evidence type="ECO:0000259" key="2">
    <source>
        <dbReference type="Pfam" id="PF15609"/>
    </source>
</evidence>
<name>A0A6B3W242_9BACI</name>
<dbReference type="EMBL" id="JAAIWN010000025">
    <property type="protein sequence ID" value="NEY82043.1"/>
    <property type="molecule type" value="Genomic_DNA"/>
</dbReference>
<organism evidence="4 5">
    <name type="scientific">Bacillus aquiflavi</name>
    <dbReference type="NCBI Taxonomy" id="2672567"/>
    <lineage>
        <taxon>Bacteria</taxon>
        <taxon>Bacillati</taxon>
        <taxon>Bacillota</taxon>
        <taxon>Bacilli</taxon>
        <taxon>Bacillales</taxon>
        <taxon>Bacillaceae</taxon>
        <taxon>Bacillus</taxon>
    </lineage>
</organism>
<dbReference type="SUPFAM" id="SSF53271">
    <property type="entry name" value="PRTase-like"/>
    <property type="match status" value="1"/>
</dbReference>
<dbReference type="Proteomes" id="UP000570010">
    <property type="component" value="Unassembled WGS sequence"/>
</dbReference>
<dbReference type="PIRSF" id="PIRSF020967">
    <property type="entry name" value="UCP020967"/>
    <property type="match status" value="1"/>
</dbReference>
<dbReference type="InterPro" id="IPR000836">
    <property type="entry name" value="PRTase_dom"/>
</dbReference>
<evidence type="ECO:0000259" key="1">
    <source>
        <dbReference type="Pfam" id="PF12500"/>
    </source>
</evidence>
<evidence type="ECO:0000313" key="5">
    <source>
        <dbReference type="Proteomes" id="UP000472971"/>
    </source>
</evidence>
<reference evidence="4 5" key="1">
    <citation type="submission" date="2020-02" db="EMBL/GenBank/DDBJ databases">
        <title>Bacillus aquiflavi sp. nov., isolated from yellow water of strong flavor Chinese baijiu in Yibin region of China.</title>
        <authorList>
            <person name="Xie J."/>
        </authorList>
    </citation>
    <scope>NUCLEOTIDE SEQUENCE [LARGE SCALE GENOMIC DNA]</scope>
    <source>
        <strain evidence="4 5">3H-10</strain>
    </source>
</reference>
<dbReference type="CDD" id="cd06223">
    <property type="entry name" value="PRTases_typeI"/>
    <property type="match status" value="1"/>
</dbReference>
<keyword evidence="3" id="KW-0328">Glycosyltransferase</keyword>
<feature type="domain" description="Orotate phosphoribosyltransferase-like" evidence="2">
    <location>
        <begin position="40"/>
        <end position="253"/>
    </location>
</feature>
<evidence type="ECO:0000313" key="6">
    <source>
        <dbReference type="Proteomes" id="UP000570010"/>
    </source>
</evidence>
<dbReference type="InterPro" id="IPR022537">
    <property type="entry name" value="TRSP_dom"/>
</dbReference>
<dbReference type="AlphaFoldDB" id="A0A6B3W242"/>
<keyword evidence="5" id="KW-1185">Reference proteome</keyword>
<evidence type="ECO:0000313" key="3">
    <source>
        <dbReference type="EMBL" id="MBA4537787.1"/>
    </source>
</evidence>
<evidence type="ECO:0000313" key="4">
    <source>
        <dbReference type="EMBL" id="NEY82043.1"/>
    </source>
</evidence>